<feature type="domain" description="Glycosyl transferase family 1" evidence="2">
    <location>
        <begin position="208"/>
        <end position="377"/>
    </location>
</feature>
<dbReference type="OrthoDB" id="919017at2"/>
<dbReference type="InterPro" id="IPR001296">
    <property type="entry name" value="Glyco_trans_1"/>
</dbReference>
<dbReference type="RefSeq" id="WP_129027959.1">
    <property type="nucleotide sequence ID" value="NZ_SDHY01000008.1"/>
</dbReference>
<organism evidence="3 4">
    <name type="scientific">Aquirufa rosea</name>
    <dbReference type="NCBI Taxonomy" id="2509241"/>
    <lineage>
        <taxon>Bacteria</taxon>
        <taxon>Pseudomonadati</taxon>
        <taxon>Bacteroidota</taxon>
        <taxon>Cytophagia</taxon>
        <taxon>Cytophagales</taxon>
        <taxon>Flectobacillaceae</taxon>
        <taxon>Aquirufa</taxon>
    </lineage>
</organism>
<dbReference type="EMBL" id="SDHY01000008">
    <property type="protein sequence ID" value="RXK46848.1"/>
    <property type="molecule type" value="Genomic_DNA"/>
</dbReference>
<keyword evidence="4" id="KW-1185">Reference proteome</keyword>
<evidence type="ECO:0000313" key="3">
    <source>
        <dbReference type="EMBL" id="RXK46848.1"/>
    </source>
</evidence>
<dbReference type="AlphaFoldDB" id="A0A4Q1BXB8"/>
<gene>
    <name evidence="3" type="ORF">ESB04_11845</name>
</gene>
<dbReference type="SUPFAM" id="SSF53756">
    <property type="entry name" value="UDP-Glycosyltransferase/glycogen phosphorylase"/>
    <property type="match status" value="1"/>
</dbReference>
<comment type="caution">
    <text evidence="3">The sequence shown here is derived from an EMBL/GenBank/DDBJ whole genome shotgun (WGS) entry which is preliminary data.</text>
</comment>
<name>A0A4Q1BXB8_9BACT</name>
<reference evidence="3 4" key="1">
    <citation type="submission" date="2019-01" db="EMBL/GenBank/DDBJ databases">
        <title>Cytophagaceae bacterium strain CAR-16.</title>
        <authorList>
            <person name="Chen W.-M."/>
        </authorList>
    </citation>
    <scope>NUCLEOTIDE SEQUENCE [LARGE SCALE GENOMIC DNA]</scope>
    <source>
        <strain evidence="3 4">CAR-16</strain>
    </source>
</reference>
<accession>A0A4Q1BXB8</accession>
<dbReference type="Proteomes" id="UP000289455">
    <property type="component" value="Unassembled WGS sequence"/>
</dbReference>
<dbReference type="Pfam" id="PF00534">
    <property type="entry name" value="Glycos_transf_1"/>
    <property type="match status" value="1"/>
</dbReference>
<evidence type="ECO:0000259" key="2">
    <source>
        <dbReference type="Pfam" id="PF00534"/>
    </source>
</evidence>
<dbReference type="GO" id="GO:0009103">
    <property type="term" value="P:lipopolysaccharide biosynthetic process"/>
    <property type="evidence" value="ECO:0007669"/>
    <property type="project" value="TreeGrafter"/>
</dbReference>
<keyword evidence="1 3" id="KW-0808">Transferase</keyword>
<dbReference type="PANTHER" id="PTHR46401">
    <property type="entry name" value="GLYCOSYLTRANSFERASE WBBK-RELATED"/>
    <property type="match status" value="1"/>
</dbReference>
<evidence type="ECO:0000256" key="1">
    <source>
        <dbReference type="ARBA" id="ARBA00022679"/>
    </source>
</evidence>
<dbReference type="GO" id="GO:0016757">
    <property type="term" value="F:glycosyltransferase activity"/>
    <property type="evidence" value="ECO:0007669"/>
    <property type="project" value="InterPro"/>
</dbReference>
<dbReference type="PANTHER" id="PTHR46401:SF2">
    <property type="entry name" value="GLYCOSYLTRANSFERASE WBBK-RELATED"/>
    <property type="match status" value="1"/>
</dbReference>
<evidence type="ECO:0000313" key="4">
    <source>
        <dbReference type="Proteomes" id="UP000289455"/>
    </source>
</evidence>
<sequence length="394" mass="45101">MSASQTFRLSIFDSIDDGHHADYLAYLIHQFSQKQEVELLVIVPESFIESFKCNRLNWGFDLGENIHFHALDAATIQQLHGQSIYKRSIAEWNLYVEISEAWNVTHGLLMYFDYFQLGILLGKKAHFKLGGIYFRPNFYYRKTSWSSALLKKKMLAWSTLRSSMKVLFSLDHKAVKHIQPLVGKTQVMRISDPVRAYEISEEELLTFKMKWNIPSDKKVCLIFGYLDPRKGIEAFLNSTKHLIPEEIDQLCLLVAGAISPTYRAHLEELFSQFPTLQISPIFQEIKGKDIQLCFEASDVVLMLYQNHVGMSSVLVRASISKKVVIGTNFGLLGKLISSMNLGLVVDAKSPKEISEQLEQYLNLGIGYSKEQMEKMARENSEQAFAETIYQGLFL</sequence>
<dbReference type="Gene3D" id="3.40.50.2000">
    <property type="entry name" value="Glycogen Phosphorylase B"/>
    <property type="match status" value="1"/>
</dbReference>
<proteinExistence type="predicted"/>
<protein>
    <submittedName>
        <fullName evidence="3">Glycosyltransferase</fullName>
    </submittedName>
</protein>